<protein>
    <recommendedName>
        <fullName evidence="1">RNase H type-1 domain-containing protein</fullName>
    </recommendedName>
</protein>
<dbReference type="InterPro" id="IPR012337">
    <property type="entry name" value="RNaseH-like_sf"/>
</dbReference>
<dbReference type="InterPro" id="IPR002156">
    <property type="entry name" value="RNaseH_domain"/>
</dbReference>
<evidence type="ECO:0000313" key="3">
    <source>
        <dbReference type="Proteomes" id="UP001497516"/>
    </source>
</evidence>
<dbReference type="InterPro" id="IPR036397">
    <property type="entry name" value="RNaseH_sf"/>
</dbReference>
<dbReference type="AlphaFoldDB" id="A0AAV2F040"/>
<evidence type="ECO:0000259" key="1">
    <source>
        <dbReference type="Pfam" id="PF13456"/>
    </source>
</evidence>
<reference evidence="2 3" key="1">
    <citation type="submission" date="2024-04" db="EMBL/GenBank/DDBJ databases">
        <authorList>
            <person name="Fracassetti M."/>
        </authorList>
    </citation>
    <scope>NUCLEOTIDE SEQUENCE [LARGE SCALE GENOMIC DNA]</scope>
</reference>
<name>A0AAV2F040_9ROSI</name>
<dbReference type="GO" id="GO:0004523">
    <property type="term" value="F:RNA-DNA hybrid ribonuclease activity"/>
    <property type="evidence" value="ECO:0007669"/>
    <property type="project" value="InterPro"/>
</dbReference>
<dbReference type="SUPFAM" id="SSF53098">
    <property type="entry name" value="Ribonuclease H-like"/>
    <property type="match status" value="1"/>
</dbReference>
<keyword evidence="3" id="KW-1185">Reference proteome</keyword>
<dbReference type="Proteomes" id="UP001497516">
    <property type="component" value="Chromosome 6"/>
</dbReference>
<dbReference type="InterPro" id="IPR044730">
    <property type="entry name" value="RNase_H-like_dom_plant"/>
</dbReference>
<organism evidence="2 3">
    <name type="scientific">Linum trigynum</name>
    <dbReference type="NCBI Taxonomy" id="586398"/>
    <lineage>
        <taxon>Eukaryota</taxon>
        <taxon>Viridiplantae</taxon>
        <taxon>Streptophyta</taxon>
        <taxon>Embryophyta</taxon>
        <taxon>Tracheophyta</taxon>
        <taxon>Spermatophyta</taxon>
        <taxon>Magnoliopsida</taxon>
        <taxon>eudicotyledons</taxon>
        <taxon>Gunneridae</taxon>
        <taxon>Pentapetalae</taxon>
        <taxon>rosids</taxon>
        <taxon>fabids</taxon>
        <taxon>Malpighiales</taxon>
        <taxon>Linaceae</taxon>
        <taxon>Linum</taxon>
    </lineage>
</organism>
<dbReference type="GO" id="GO:0003676">
    <property type="term" value="F:nucleic acid binding"/>
    <property type="evidence" value="ECO:0007669"/>
    <property type="project" value="InterPro"/>
</dbReference>
<gene>
    <name evidence="2" type="ORF">LTRI10_LOCUS32090</name>
</gene>
<dbReference type="EMBL" id="OZ034819">
    <property type="protein sequence ID" value="CAL1391363.1"/>
    <property type="molecule type" value="Genomic_DNA"/>
</dbReference>
<accession>A0AAV2F040</accession>
<dbReference type="Pfam" id="PF13456">
    <property type="entry name" value="RVT_3"/>
    <property type="match status" value="1"/>
</dbReference>
<dbReference type="PANTHER" id="PTHR34023:SF4">
    <property type="entry name" value="RNASE H TYPE-1 DOMAIN-CONTAINING PROTEIN"/>
    <property type="match status" value="1"/>
</dbReference>
<sequence length="113" mass="12748">MGIAQGLRCASEVGIRKAVLQTESKTAIQLLESATSTHPHFMVVSEIRHILQRDWQVRIEHVFRDGNAMANFLASTDHSAPPGIHIINQPSIMLRYWLIFDRTGIETPRFVIG</sequence>
<dbReference type="Gene3D" id="3.30.420.10">
    <property type="entry name" value="Ribonuclease H-like superfamily/Ribonuclease H"/>
    <property type="match status" value="1"/>
</dbReference>
<evidence type="ECO:0000313" key="2">
    <source>
        <dbReference type="EMBL" id="CAL1391363.1"/>
    </source>
</evidence>
<feature type="domain" description="RNase H type-1" evidence="1">
    <location>
        <begin position="2"/>
        <end position="75"/>
    </location>
</feature>
<dbReference type="PANTHER" id="PTHR34023">
    <property type="entry name" value="RNASE H DOMAIN-CONTAINING PROTEIN"/>
    <property type="match status" value="1"/>
</dbReference>
<proteinExistence type="predicted"/>
<dbReference type="CDD" id="cd06222">
    <property type="entry name" value="RNase_H_like"/>
    <property type="match status" value="1"/>
</dbReference>